<dbReference type="CDD" id="cd07010">
    <property type="entry name" value="cupin_PMI_type_I_N_bac"/>
    <property type="match status" value="1"/>
</dbReference>
<reference evidence="3 4" key="1">
    <citation type="submission" date="2017-04" db="EMBL/GenBank/DDBJ databases">
        <authorList>
            <person name="Afonso C.L."/>
            <person name="Miller P.J."/>
            <person name="Scott M.A."/>
            <person name="Spackman E."/>
            <person name="Goraichik I."/>
            <person name="Dimitrov K.M."/>
            <person name="Suarez D.L."/>
            <person name="Swayne D.E."/>
        </authorList>
    </citation>
    <scope>NUCLEOTIDE SEQUENCE [LARGE SCALE GENOMIC DNA]</scope>
    <source>
        <strain evidence="3 4">ToBE</strain>
    </source>
</reference>
<dbReference type="Proteomes" id="UP000192569">
    <property type="component" value="Chromosome I"/>
</dbReference>
<name>A0A1W1VV92_9FIRM</name>
<dbReference type="AlphaFoldDB" id="A0A1W1VV92"/>
<keyword evidence="2" id="KW-0862">Zinc</keyword>
<protein>
    <submittedName>
        <fullName evidence="3">Mannose-6-phosphate isomerase</fullName>
    </submittedName>
</protein>
<dbReference type="GO" id="GO:0046872">
    <property type="term" value="F:metal ion binding"/>
    <property type="evidence" value="ECO:0007669"/>
    <property type="project" value="UniProtKB-KW"/>
</dbReference>
<accession>A0A1W1VV92</accession>
<evidence type="ECO:0000256" key="2">
    <source>
        <dbReference type="ARBA" id="ARBA00022833"/>
    </source>
</evidence>
<proteinExistence type="predicted"/>
<gene>
    <name evidence="3" type="ORF">SAMN00808754_1809</name>
</gene>
<dbReference type="GO" id="GO:0016853">
    <property type="term" value="F:isomerase activity"/>
    <property type="evidence" value="ECO:0007669"/>
    <property type="project" value="UniProtKB-KW"/>
</dbReference>
<dbReference type="PANTHER" id="PTHR42742:SF3">
    <property type="entry name" value="FRUCTOKINASE"/>
    <property type="match status" value="1"/>
</dbReference>
<evidence type="ECO:0000313" key="4">
    <source>
        <dbReference type="Proteomes" id="UP000192569"/>
    </source>
</evidence>
<keyword evidence="4" id="KW-1185">Reference proteome</keyword>
<keyword evidence="1" id="KW-0479">Metal-binding</keyword>
<dbReference type="PANTHER" id="PTHR42742">
    <property type="entry name" value="TRANSCRIPTIONAL REPRESSOR MPRA"/>
    <property type="match status" value="1"/>
</dbReference>
<dbReference type="SUPFAM" id="SSF51182">
    <property type="entry name" value="RmlC-like cupins"/>
    <property type="match status" value="1"/>
</dbReference>
<sequence length="362" mass="41242">MVLRHPLKFQENRVWRVYTGGWLLEQFLGKAHPREGHFPEYWIGSTILARNPNHKQGLEGLSFVILPNGERCNLKTLLEQAPTSILGEAHYRKYGTNPGILIKLLDASVRLPIQVHPDKSLALKYFSWPFGKTEAWLVLTTKDINGDSPYILLGFREGVSWKRFVTAVKESNSSVLEQCLHRLVVQPGDVYLIKPGIPHAIGPGSLILEIQEPTDITIRAEKKIGDIVISDDIAYQGLSLEQSLECYHFEPISIDTLLKRYKLRPKVIKECPGQGREQWLISYSDTPCFALSSLQVTSYWEVEPQKTFHIMIVLQGKGFLIDKDLITVIQKGECFLIPAYVPYRIETLKNNELIIVNCWPPL</sequence>
<evidence type="ECO:0000313" key="3">
    <source>
        <dbReference type="EMBL" id="SMB97295.1"/>
    </source>
</evidence>
<evidence type="ECO:0000256" key="1">
    <source>
        <dbReference type="ARBA" id="ARBA00022723"/>
    </source>
</evidence>
<dbReference type="Gene3D" id="2.60.120.10">
    <property type="entry name" value="Jelly Rolls"/>
    <property type="match status" value="2"/>
</dbReference>
<dbReference type="InterPro" id="IPR011051">
    <property type="entry name" value="RmlC_Cupin_sf"/>
</dbReference>
<dbReference type="STRING" id="698762.SAMN00808754_1809"/>
<dbReference type="EMBL" id="LT838272">
    <property type="protein sequence ID" value="SMB97295.1"/>
    <property type="molecule type" value="Genomic_DNA"/>
</dbReference>
<dbReference type="InterPro" id="IPR014710">
    <property type="entry name" value="RmlC-like_jellyroll"/>
</dbReference>
<dbReference type="InterPro" id="IPR051804">
    <property type="entry name" value="Carb_Metab_Reg_Kinase/Isom"/>
</dbReference>
<dbReference type="CDD" id="cd02208">
    <property type="entry name" value="cupin_RmlC-like"/>
    <property type="match status" value="1"/>
</dbReference>
<organism evidence="3 4">
    <name type="scientific">Thermanaeromonas toyohensis ToBE</name>
    <dbReference type="NCBI Taxonomy" id="698762"/>
    <lineage>
        <taxon>Bacteria</taxon>
        <taxon>Bacillati</taxon>
        <taxon>Bacillota</taxon>
        <taxon>Clostridia</taxon>
        <taxon>Neomoorellales</taxon>
        <taxon>Neomoorellaceae</taxon>
        <taxon>Thermanaeromonas</taxon>
    </lineage>
</organism>
<keyword evidence="3" id="KW-0413">Isomerase</keyword>